<evidence type="ECO:0000256" key="7">
    <source>
        <dbReference type="SAM" id="MobiDB-lite"/>
    </source>
</evidence>
<evidence type="ECO:0000313" key="9">
    <source>
        <dbReference type="Proteomes" id="UP000823674"/>
    </source>
</evidence>
<feature type="region of interest" description="Disordered" evidence="7">
    <location>
        <begin position="1"/>
        <end position="60"/>
    </location>
</feature>
<keyword evidence="5" id="KW-0067">ATP-binding</keyword>
<organism evidence="8 9">
    <name type="scientific">Brassica rapa subsp. trilocularis</name>
    <dbReference type="NCBI Taxonomy" id="1813537"/>
    <lineage>
        <taxon>Eukaryota</taxon>
        <taxon>Viridiplantae</taxon>
        <taxon>Streptophyta</taxon>
        <taxon>Embryophyta</taxon>
        <taxon>Tracheophyta</taxon>
        <taxon>Spermatophyta</taxon>
        <taxon>Magnoliopsida</taxon>
        <taxon>eudicotyledons</taxon>
        <taxon>Gunneridae</taxon>
        <taxon>Pentapetalae</taxon>
        <taxon>rosids</taxon>
        <taxon>malvids</taxon>
        <taxon>Brassicales</taxon>
        <taxon>Brassicaceae</taxon>
        <taxon>Brassiceae</taxon>
        <taxon>Brassica</taxon>
    </lineage>
</organism>
<sequence>MKGDDSILDLMPPRKKHNKGPNKSDKKLEKRMRPMQLPKAGVLSDEPVKENDNSDSCMDEPTTPEIHIPALHTDSHQLIHPNELDSKVMLISAEEVREEEWFMNFFKNSAMMCVFRLIGYYFWKTGCCKTTQVPQFLYEAGFGSKQINSRSGVIGITQPRRVAVLATAERVAHELGVHLSQEVGFQMVILRRLQRCWESETRDVQARAGSSQTVSFLPLRNSNLRDVIRELLKSRLRVLQGLAFNIVAWNDSVIFVDKIMRRSE</sequence>
<keyword evidence="2" id="KW-0547">Nucleotide-binding</keyword>
<dbReference type="Proteomes" id="UP000823674">
    <property type="component" value="Chromosome A06"/>
</dbReference>
<reference evidence="8 9" key="1">
    <citation type="submission" date="2021-03" db="EMBL/GenBank/DDBJ databases">
        <authorList>
            <person name="King G.J."/>
            <person name="Bancroft I."/>
            <person name="Baten A."/>
            <person name="Bloomfield J."/>
            <person name="Borpatragohain P."/>
            <person name="He Z."/>
            <person name="Irish N."/>
            <person name="Irwin J."/>
            <person name="Liu K."/>
            <person name="Mauleon R.P."/>
            <person name="Moore J."/>
            <person name="Morris R."/>
            <person name="Ostergaard L."/>
            <person name="Wang B."/>
            <person name="Wells R."/>
        </authorList>
    </citation>
    <scope>NUCLEOTIDE SEQUENCE [LARGE SCALE GENOMIC DNA]</scope>
    <source>
        <strain evidence="8">R-o-18</strain>
        <tissue evidence="8">Leaf</tissue>
    </source>
</reference>
<dbReference type="InterPro" id="IPR027417">
    <property type="entry name" value="P-loop_NTPase"/>
</dbReference>
<feature type="compositionally biased region" description="Basic and acidic residues" evidence="7">
    <location>
        <begin position="22"/>
        <end position="32"/>
    </location>
</feature>
<evidence type="ECO:0000313" key="8">
    <source>
        <dbReference type="EMBL" id="KAG5392518.1"/>
    </source>
</evidence>
<evidence type="ECO:0000256" key="4">
    <source>
        <dbReference type="ARBA" id="ARBA00022806"/>
    </source>
</evidence>
<proteinExistence type="predicted"/>
<comment type="catalytic activity">
    <reaction evidence="6">
        <text>ATP + H2O = ADP + phosphate + H(+)</text>
        <dbReference type="Rhea" id="RHEA:13065"/>
        <dbReference type="ChEBI" id="CHEBI:15377"/>
        <dbReference type="ChEBI" id="CHEBI:15378"/>
        <dbReference type="ChEBI" id="CHEBI:30616"/>
        <dbReference type="ChEBI" id="CHEBI:43474"/>
        <dbReference type="ChEBI" id="CHEBI:456216"/>
        <dbReference type="EC" id="3.6.4.13"/>
    </reaction>
</comment>
<name>A0ABQ7M3F0_BRACM</name>
<comment type="caution">
    <text evidence="8">The sequence shown here is derived from an EMBL/GenBank/DDBJ whole genome shotgun (WGS) entry which is preliminary data.</text>
</comment>
<protein>
    <recommendedName>
        <fullName evidence="1">RNA helicase</fullName>
        <ecNumber evidence="1">3.6.4.13</ecNumber>
    </recommendedName>
</protein>
<evidence type="ECO:0000256" key="5">
    <source>
        <dbReference type="ARBA" id="ARBA00022840"/>
    </source>
</evidence>
<evidence type="ECO:0000256" key="6">
    <source>
        <dbReference type="ARBA" id="ARBA00047984"/>
    </source>
</evidence>
<keyword evidence="3" id="KW-0378">Hydrolase</keyword>
<dbReference type="SUPFAM" id="SSF52540">
    <property type="entry name" value="P-loop containing nucleoside triphosphate hydrolases"/>
    <property type="match status" value="1"/>
</dbReference>
<dbReference type="EMBL" id="JADBGQ010000006">
    <property type="protein sequence ID" value="KAG5392518.1"/>
    <property type="molecule type" value="Genomic_DNA"/>
</dbReference>
<accession>A0ABQ7M3F0</accession>
<dbReference type="EC" id="3.6.4.13" evidence="1"/>
<keyword evidence="9" id="KW-1185">Reference proteome</keyword>
<evidence type="ECO:0000256" key="1">
    <source>
        <dbReference type="ARBA" id="ARBA00012552"/>
    </source>
</evidence>
<dbReference type="Gene3D" id="3.40.50.300">
    <property type="entry name" value="P-loop containing nucleotide triphosphate hydrolases"/>
    <property type="match status" value="1"/>
</dbReference>
<gene>
    <name evidence="8" type="primary">A06g501920.1_BraROA</name>
    <name evidence="8" type="ORF">IGI04_022481</name>
</gene>
<evidence type="ECO:0000256" key="2">
    <source>
        <dbReference type="ARBA" id="ARBA00022741"/>
    </source>
</evidence>
<dbReference type="PANTHER" id="PTHR18934">
    <property type="entry name" value="ATP-DEPENDENT RNA HELICASE"/>
    <property type="match status" value="1"/>
</dbReference>
<evidence type="ECO:0000256" key="3">
    <source>
        <dbReference type="ARBA" id="ARBA00022801"/>
    </source>
</evidence>
<dbReference type="PANTHER" id="PTHR18934:SF99">
    <property type="entry name" value="ATP-DEPENDENT RNA HELICASE DHX37-RELATED"/>
    <property type="match status" value="1"/>
</dbReference>
<keyword evidence="4" id="KW-0347">Helicase</keyword>